<sequence length="167" mass="18448">MSGNPHQDTLLRFVDLHQADLADLHRQARRLREMLRRRPPWPEPPKPPLSREALSGDLAGVERRITKHERLVELARDARVGEVLRAVADDPDLAREAAADPSAFAAGHGIDLPDTLVVTVLVAGRDVSARFSNPDPDMPFEVAWTRDGFQAPPVPDVRRGRAAAEPV</sequence>
<dbReference type="RefSeq" id="WP_150514771.1">
    <property type="nucleotide sequence ID" value="NZ_BMSQ01000009.1"/>
</dbReference>
<organism evidence="2 3">
    <name type="scientific">Streptomyces spectabilis</name>
    <dbReference type="NCBI Taxonomy" id="68270"/>
    <lineage>
        <taxon>Bacteria</taxon>
        <taxon>Bacillati</taxon>
        <taxon>Actinomycetota</taxon>
        <taxon>Actinomycetes</taxon>
        <taxon>Kitasatosporales</taxon>
        <taxon>Streptomycetaceae</taxon>
        <taxon>Streptomyces</taxon>
    </lineage>
</organism>
<evidence type="ECO:0000313" key="2">
    <source>
        <dbReference type="EMBL" id="QEV63915.1"/>
    </source>
</evidence>
<evidence type="ECO:0000313" key="3">
    <source>
        <dbReference type="Proteomes" id="UP000326505"/>
    </source>
</evidence>
<gene>
    <name evidence="2" type="ORF">CP982_38780</name>
    <name evidence="1" type="ORF">FHS40_001162</name>
</gene>
<dbReference type="OrthoDB" id="9935787at2"/>
<protein>
    <submittedName>
        <fullName evidence="2">Uncharacterized protein</fullName>
    </submittedName>
</protein>
<dbReference type="KEGG" id="sspb:CP982_38780"/>
<evidence type="ECO:0000313" key="1">
    <source>
        <dbReference type="EMBL" id="MBB5102109.1"/>
    </source>
</evidence>
<dbReference type="AlphaFoldDB" id="A0A5P2XLB8"/>
<name>A0A5P2XLB8_STRST</name>
<dbReference type="Proteomes" id="UP000326505">
    <property type="component" value="Chromosome"/>
</dbReference>
<accession>A0A5P2XLB8</accession>
<proteinExistence type="predicted"/>
<evidence type="ECO:0000313" key="4">
    <source>
        <dbReference type="Proteomes" id="UP000549009"/>
    </source>
</evidence>
<reference evidence="1 4" key="2">
    <citation type="submission" date="2020-08" db="EMBL/GenBank/DDBJ databases">
        <title>Genomic Encyclopedia of Type Strains, Phase III (KMG-III): the genomes of soil and plant-associated and newly described type strains.</title>
        <authorList>
            <person name="Whitman W."/>
        </authorList>
    </citation>
    <scope>NUCLEOTIDE SEQUENCE [LARGE SCALE GENOMIC DNA]</scope>
    <source>
        <strain evidence="1 4">CECT 3146</strain>
    </source>
</reference>
<keyword evidence="4" id="KW-1185">Reference proteome</keyword>
<dbReference type="EMBL" id="CP023690">
    <property type="protein sequence ID" value="QEV63915.1"/>
    <property type="molecule type" value="Genomic_DNA"/>
</dbReference>
<reference evidence="2 3" key="1">
    <citation type="submission" date="2017-09" db="EMBL/GenBank/DDBJ databases">
        <authorList>
            <person name="Lee N."/>
            <person name="Cho B.-K."/>
        </authorList>
    </citation>
    <scope>NUCLEOTIDE SEQUENCE [LARGE SCALE GENOMIC DNA]</scope>
    <source>
        <strain evidence="2 3">ATCC 27465</strain>
    </source>
</reference>
<dbReference type="Proteomes" id="UP000549009">
    <property type="component" value="Unassembled WGS sequence"/>
</dbReference>
<dbReference type="EMBL" id="JACHJD010000002">
    <property type="protein sequence ID" value="MBB5102109.1"/>
    <property type="molecule type" value="Genomic_DNA"/>
</dbReference>